<accession>A0A2H3BDF5</accession>
<reference evidence="2" key="1">
    <citation type="journal article" date="2017" name="Nat. Ecol. Evol.">
        <title>Genome expansion and lineage-specific genetic innovations in the forest pathogenic fungi Armillaria.</title>
        <authorList>
            <person name="Sipos G."/>
            <person name="Prasanna A.N."/>
            <person name="Walter M.C."/>
            <person name="O'Connor E."/>
            <person name="Balint B."/>
            <person name="Krizsan K."/>
            <person name="Kiss B."/>
            <person name="Hess J."/>
            <person name="Varga T."/>
            <person name="Slot J."/>
            <person name="Riley R."/>
            <person name="Boka B."/>
            <person name="Rigling D."/>
            <person name="Barry K."/>
            <person name="Lee J."/>
            <person name="Mihaltcheva S."/>
            <person name="LaButti K."/>
            <person name="Lipzen A."/>
            <person name="Waldron R."/>
            <person name="Moloney N.M."/>
            <person name="Sperisen C."/>
            <person name="Kredics L."/>
            <person name="Vagvoelgyi C."/>
            <person name="Patrignani A."/>
            <person name="Fitzpatrick D."/>
            <person name="Nagy I."/>
            <person name="Doyle S."/>
            <person name="Anderson J.B."/>
            <person name="Grigoriev I.V."/>
            <person name="Gueldener U."/>
            <person name="Muensterkoetter M."/>
            <person name="Nagy L.G."/>
        </authorList>
    </citation>
    <scope>NUCLEOTIDE SEQUENCE [LARGE SCALE GENOMIC DNA]</scope>
    <source>
        <strain evidence="2">28-4</strain>
    </source>
</reference>
<organism evidence="1 2">
    <name type="scientific">Armillaria solidipes</name>
    <dbReference type="NCBI Taxonomy" id="1076256"/>
    <lineage>
        <taxon>Eukaryota</taxon>
        <taxon>Fungi</taxon>
        <taxon>Dikarya</taxon>
        <taxon>Basidiomycota</taxon>
        <taxon>Agaricomycotina</taxon>
        <taxon>Agaricomycetes</taxon>
        <taxon>Agaricomycetidae</taxon>
        <taxon>Agaricales</taxon>
        <taxon>Marasmiineae</taxon>
        <taxon>Physalacriaceae</taxon>
        <taxon>Armillaria</taxon>
    </lineage>
</organism>
<name>A0A2H3BDF5_9AGAR</name>
<evidence type="ECO:0000313" key="2">
    <source>
        <dbReference type="Proteomes" id="UP000218334"/>
    </source>
</evidence>
<keyword evidence="2" id="KW-1185">Reference proteome</keyword>
<proteinExistence type="predicted"/>
<dbReference type="EMBL" id="KZ293435">
    <property type="protein sequence ID" value="PBK67700.1"/>
    <property type="molecule type" value="Genomic_DNA"/>
</dbReference>
<sequence>MSRLSVGCQCWKRFGGMFSVTYSRLGRAEHLTPCLPAAGTSTYQSNGFGLGTFSHSPVHLPRPGVWLLEVLSRTTLKSILLLTTSLRFPLAERLHTWLSSILLSITASSCSAAIRNLSSCRLVLSFTRRSHSLPIHLSHGVHPALMWMPLVLFTASDAAQDLTPSLSWKVSALLPIISSSSA</sequence>
<gene>
    <name evidence="1" type="ORF">ARMSODRAFT_297369</name>
</gene>
<dbReference type="AlphaFoldDB" id="A0A2H3BDF5"/>
<evidence type="ECO:0000313" key="1">
    <source>
        <dbReference type="EMBL" id="PBK67700.1"/>
    </source>
</evidence>
<dbReference type="Proteomes" id="UP000218334">
    <property type="component" value="Unassembled WGS sequence"/>
</dbReference>
<protein>
    <submittedName>
        <fullName evidence="1">Uncharacterized protein</fullName>
    </submittedName>
</protein>